<comment type="caution">
    <text evidence="2">The sequence shown here is derived from an EMBL/GenBank/DDBJ whole genome shotgun (WGS) entry which is preliminary data.</text>
</comment>
<feature type="compositionally biased region" description="Polar residues" evidence="1">
    <location>
        <begin position="82"/>
        <end position="99"/>
    </location>
</feature>
<gene>
    <name evidence="2" type="ORF">Nepgr_019278</name>
</gene>
<sequence length="117" mass="12952">MKPAAEEREIESESEQNSSFFVMFPVVLPTLEMHKSRHDHMLRSEEFAIRERMQQHSIAMFEMPAEVSLRVAISSKDEHNAQGGSSSHGETVGSPTLGTAPSILEVFPASEQLGTPI</sequence>
<evidence type="ECO:0000256" key="1">
    <source>
        <dbReference type="SAM" id="MobiDB-lite"/>
    </source>
</evidence>
<dbReference type="EMBL" id="BSYO01000017">
    <property type="protein sequence ID" value="GMH17437.1"/>
    <property type="molecule type" value="Genomic_DNA"/>
</dbReference>
<name>A0AAD3SUM9_NEPGR</name>
<dbReference type="AlphaFoldDB" id="A0AAD3SUM9"/>
<evidence type="ECO:0000313" key="3">
    <source>
        <dbReference type="Proteomes" id="UP001279734"/>
    </source>
</evidence>
<proteinExistence type="predicted"/>
<accession>A0AAD3SUM9</accession>
<feature type="region of interest" description="Disordered" evidence="1">
    <location>
        <begin position="75"/>
        <end position="117"/>
    </location>
</feature>
<reference evidence="2" key="1">
    <citation type="submission" date="2023-05" db="EMBL/GenBank/DDBJ databases">
        <title>Nepenthes gracilis genome sequencing.</title>
        <authorList>
            <person name="Fukushima K."/>
        </authorList>
    </citation>
    <scope>NUCLEOTIDE SEQUENCE</scope>
    <source>
        <strain evidence="2">SING2019-196</strain>
    </source>
</reference>
<organism evidence="2 3">
    <name type="scientific">Nepenthes gracilis</name>
    <name type="common">Slender pitcher plant</name>
    <dbReference type="NCBI Taxonomy" id="150966"/>
    <lineage>
        <taxon>Eukaryota</taxon>
        <taxon>Viridiplantae</taxon>
        <taxon>Streptophyta</taxon>
        <taxon>Embryophyta</taxon>
        <taxon>Tracheophyta</taxon>
        <taxon>Spermatophyta</taxon>
        <taxon>Magnoliopsida</taxon>
        <taxon>eudicotyledons</taxon>
        <taxon>Gunneridae</taxon>
        <taxon>Pentapetalae</taxon>
        <taxon>Caryophyllales</taxon>
        <taxon>Nepenthaceae</taxon>
        <taxon>Nepenthes</taxon>
    </lineage>
</organism>
<evidence type="ECO:0000313" key="2">
    <source>
        <dbReference type="EMBL" id="GMH17437.1"/>
    </source>
</evidence>
<protein>
    <submittedName>
        <fullName evidence="2">Uncharacterized protein</fullName>
    </submittedName>
</protein>
<keyword evidence="3" id="KW-1185">Reference proteome</keyword>
<dbReference type="Proteomes" id="UP001279734">
    <property type="component" value="Unassembled WGS sequence"/>
</dbReference>